<organism evidence="2 3">
    <name type="scientific">Thermolongibacillus altinsuensis</name>
    <dbReference type="NCBI Taxonomy" id="575256"/>
    <lineage>
        <taxon>Bacteria</taxon>
        <taxon>Bacillati</taxon>
        <taxon>Bacillota</taxon>
        <taxon>Bacilli</taxon>
        <taxon>Bacillales</taxon>
        <taxon>Anoxybacillaceae</taxon>
        <taxon>Thermolongibacillus</taxon>
    </lineage>
</organism>
<comment type="caution">
    <text evidence="2">The sequence shown here is derived from an EMBL/GenBank/DDBJ whole genome shotgun (WGS) entry which is preliminary data.</text>
</comment>
<keyword evidence="3" id="KW-1185">Reference proteome</keyword>
<proteinExistence type="predicted"/>
<name>A0A4V2QA32_9BACL</name>
<dbReference type="AlphaFoldDB" id="A0A4V2QA32"/>
<dbReference type="InterPro" id="IPR029063">
    <property type="entry name" value="SAM-dependent_MTases_sf"/>
</dbReference>
<evidence type="ECO:0000259" key="1">
    <source>
        <dbReference type="Pfam" id="PF08484"/>
    </source>
</evidence>
<dbReference type="OrthoDB" id="2575094at2"/>
<dbReference type="InterPro" id="IPR038576">
    <property type="entry name" value="Methyltransf_Zn-bd_dom_put_sf"/>
</dbReference>
<dbReference type="Pfam" id="PF08484">
    <property type="entry name" value="Methyltransf_14"/>
    <property type="match status" value="1"/>
</dbReference>
<protein>
    <submittedName>
        <fullName evidence="2">Putative zinc binding protein</fullName>
    </submittedName>
</protein>
<dbReference type="CDD" id="cd02440">
    <property type="entry name" value="AdoMet_MTases"/>
    <property type="match status" value="1"/>
</dbReference>
<reference evidence="2 3" key="1">
    <citation type="submission" date="2019-03" db="EMBL/GenBank/DDBJ databases">
        <title>Genomic Encyclopedia of Type Strains, Phase IV (KMG-IV): sequencing the most valuable type-strain genomes for metagenomic binning, comparative biology and taxonomic classification.</title>
        <authorList>
            <person name="Goeker M."/>
        </authorList>
    </citation>
    <scope>NUCLEOTIDE SEQUENCE [LARGE SCALE GENOMIC DNA]</scope>
    <source>
        <strain evidence="2 3">DSM 24979</strain>
    </source>
</reference>
<dbReference type="SUPFAM" id="SSF53335">
    <property type="entry name" value="S-adenosyl-L-methionine-dependent methyltransferases"/>
    <property type="match status" value="1"/>
</dbReference>
<gene>
    <name evidence="2" type="ORF">EDD69_11141</name>
</gene>
<evidence type="ECO:0000313" key="3">
    <source>
        <dbReference type="Proteomes" id="UP000295658"/>
    </source>
</evidence>
<dbReference type="Gene3D" id="3.40.50.150">
    <property type="entry name" value="Vaccinia Virus protein VP39"/>
    <property type="match status" value="1"/>
</dbReference>
<dbReference type="PANTHER" id="PTHR43861">
    <property type="entry name" value="TRANS-ACONITATE 2-METHYLTRANSFERASE-RELATED"/>
    <property type="match status" value="1"/>
</dbReference>
<dbReference type="InterPro" id="IPR013691">
    <property type="entry name" value="MeTrfase_14"/>
</dbReference>
<dbReference type="Gene3D" id="3.40.50.720">
    <property type="entry name" value="NAD(P)-binding Rossmann-like Domain"/>
    <property type="match status" value="1"/>
</dbReference>
<dbReference type="Gene3D" id="6.20.50.110">
    <property type="entry name" value="Methyltransferase, zinc-binding domain"/>
    <property type="match status" value="1"/>
</dbReference>
<feature type="domain" description="C-methyltransferase" evidence="1">
    <location>
        <begin position="271"/>
        <end position="388"/>
    </location>
</feature>
<evidence type="ECO:0000313" key="2">
    <source>
        <dbReference type="EMBL" id="TCL47677.1"/>
    </source>
</evidence>
<dbReference type="Proteomes" id="UP000295658">
    <property type="component" value="Unassembled WGS sequence"/>
</dbReference>
<dbReference type="RefSeq" id="WP_132948934.1">
    <property type="nucleotide sequence ID" value="NZ_SLUL01000011.1"/>
</dbReference>
<accession>A0A4V2QA32</accession>
<sequence length="397" mass="46082">MSNYHCIEVCRACQSDLLFEIYKKNDIPIAGIYTNQDNYVNIHSPITIMICEHCRLVQLKETIDSSVYTEYHFVGNSSSSYEFYLNQLARQLVEQFYLKEKDIFEIGASNGVLLKYLRRYGENNVFGIEPSIKLCEDAKGFDIHLDQGYFDRSYVNELNNKYDCVIIRHVLEHIDHLREVIFLISEILKDDGIVVVEVPSINEMVRKRNYSNVFHEHLNYFSEQTLNYLFTKIGFEPFFTKNVDIHGGAIFSVYKKAQDFIKVTNETAQVEIDEIISFFVESDQYYKDIRKIVLDLIEKGKTVHGFGASHRTFTILGYANLDKGHIPYIYDNNSLLHGKVLNGFGNVIVSPTFIQKFSPDAIVIFATSYEKEIREELKNKYGYKGEIISIRQEVVSK</sequence>
<dbReference type="EMBL" id="SLUL01000011">
    <property type="protein sequence ID" value="TCL47677.1"/>
    <property type="molecule type" value="Genomic_DNA"/>
</dbReference>
<dbReference type="Pfam" id="PF13489">
    <property type="entry name" value="Methyltransf_23"/>
    <property type="match status" value="1"/>
</dbReference>